<evidence type="ECO:0000313" key="3">
    <source>
        <dbReference type="EMBL" id="CAG8231327.1"/>
    </source>
</evidence>
<dbReference type="PANTHER" id="PTHR40841">
    <property type="entry name" value="SIDEROPHORE TRIACETYLFUSARININE C ESTERASE"/>
    <property type="match status" value="1"/>
</dbReference>
<evidence type="ECO:0000256" key="1">
    <source>
        <dbReference type="ARBA" id="ARBA00005622"/>
    </source>
</evidence>
<dbReference type="Pfam" id="PF00756">
    <property type="entry name" value="Esterase"/>
    <property type="match status" value="1"/>
</dbReference>
<keyword evidence="2" id="KW-0378">Hydrolase</keyword>
<reference evidence="3" key="1">
    <citation type="submission" date="2021-07" db="EMBL/GenBank/DDBJ databases">
        <authorList>
            <person name="Branca A.L. A."/>
        </authorList>
    </citation>
    <scope>NUCLEOTIDE SEQUENCE</scope>
</reference>
<organism evidence="3 4">
    <name type="scientific">Penicillium olsonii</name>
    <dbReference type="NCBI Taxonomy" id="99116"/>
    <lineage>
        <taxon>Eukaryota</taxon>
        <taxon>Fungi</taxon>
        <taxon>Dikarya</taxon>
        <taxon>Ascomycota</taxon>
        <taxon>Pezizomycotina</taxon>
        <taxon>Eurotiomycetes</taxon>
        <taxon>Eurotiomycetidae</taxon>
        <taxon>Eurotiales</taxon>
        <taxon>Aspergillaceae</taxon>
        <taxon>Penicillium</taxon>
    </lineage>
</organism>
<dbReference type="AlphaFoldDB" id="A0A9W4I7F3"/>
<dbReference type="InterPro" id="IPR029058">
    <property type="entry name" value="AB_hydrolase_fold"/>
</dbReference>
<evidence type="ECO:0000313" key="4">
    <source>
        <dbReference type="Proteomes" id="UP001153618"/>
    </source>
</evidence>
<dbReference type="SUPFAM" id="SSF53474">
    <property type="entry name" value="alpha/beta-Hydrolases"/>
    <property type="match status" value="1"/>
</dbReference>
<comment type="similarity">
    <text evidence="1">Belongs to the esterase D family.</text>
</comment>
<dbReference type="OrthoDB" id="446683at2759"/>
<dbReference type="InterPro" id="IPR000801">
    <property type="entry name" value="Esterase-like"/>
</dbReference>
<gene>
    <name evidence="3" type="ORF">POLS_LOCUS8333</name>
</gene>
<sequence>MVLSATEVVRRRRVRHSKGTPTIIIGISYPLTDSVYSHRRSHDFTPPCETYEPLNGPHGNAATPQFGGADAFLGFITQTVHHFVFSSIFPRLSVRETALFGHSFGALFALHALFTAPASFDVYLAASPSIWWNKGFLLKEEENFYHEQGSHRPKVWLGYGSLEQHPMPERNQTQAEYEKRLAVAKERRMGDNCDDMFSRLIQSGRLRSVLRRKYEDEDHGSVIAGALSGAIFHFLDQDDE</sequence>
<name>A0A9W4I7F3_PENOL</name>
<dbReference type="EMBL" id="CAJVOS010000060">
    <property type="protein sequence ID" value="CAG8231327.1"/>
    <property type="molecule type" value="Genomic_DNA"/>
</dbReference>
<keyword evidence="4" id="KW-1185">Reference proteome</keyword>
<dbReference type="GO" id="GO:0016788">
    <property type="term" value="F:hydrolase activity, acting on ester bonds"/>
    <property type="evidence" value="ECO:0007669"/>
    <property type="project" value="TreeGrafter"/>
</dbReference>
<comment type="caution">
    <text evidence="3">The sequence shown here is derived from an EMBL/GenBank/DDBJ whole genome shotgun (WGS) entry which is preliminary data.</text>
</comment>
<dbReference type="Gene3D" id="3.40.50.1820">
    <property type="entry name" value="alpha/beta hydrolase"/>
    <property type="match status" value="1"/>
</dbReference>
<dbReference type="GO" id="GO:0017000">
    <property type="term" value="P:antibiotic biosynthetic process"/>
    <property type="evidence" value="ECO:0007669"/>
    <property type="project" value="UniProtKB-ARBA"/>
</dbReference>
<accession>A0A9W4I7F3</accession>
<dbReference type="PANTHER" id="PTHR40841:SF2">
    <property type="entry name" value="SIDEROPHORE-DEGRADING ESTERASE (EUROFUNG)"/>
    <property type="match status" value="1"/>
</dbReference>
<dbReference type="InterPro" id="IPR052558">
    <property type="entry name" value="Siderophore_Hydrolase_D"/>
</dbReference>
<evidence type="ECO:0000256" key="2">
    <source>
        <dbReference type="ARBA" id="ARBA00022801"/>
    </source>
</evidence>
<proteinExistence type="inferred from homology"/>
<dbReference type="GO" id="GO:0072330">
    <property type="term" value="P:monocarboxylic acid biosynthetic process"/>
    <property type="evidence" value="ECO:0007669"/>
    <property type="project" value="UniProtKB-ARBA"/>
</dbReference>
<protein>
    <submittedName>
        <fullName evidence="3">Uncharacterized protein</fullName>
    </submittedName>
</protein>
<dbReference type="Proteomes" id="UP001153618">
    <property type="component" value="Unassembled WGS sequence"/>
</dbReference>